<evidence type="ECO:0000256" key="1">
    <source>
        <dbReference type="SAM" id="MobiDB-lite"/>
    </source>
</evidence>
<accession>A0AAD6CAN4</accession>
<feature type="compositionally biased region" description="Polar residues" evidence="1">
    <location>
        <begin position="14"/>
        <end position="29"/>
    </location>
</feature>
<evidence type="ECO:0000256" key="2">
    <source>
        <dbReference type="SAM" id="Phobius"/>
    </source>
</evidence>
<reference evidence="3" key="2">
    <citation type="journal article" date="2023" name="IMA Fungus">
        <title>Comparative genomic study of the Penicillium genus elucidates a diverse pangenome and 15 lateral gene transfer events.</title>
        <authorList>
            <person name="Petersen C."/>
            <person name="Sorensen T."/>
            <person name="Nielsen M.R."/>
            <person name="Sondergaard T.E."/>
            <person name="Sorensen J.L."/>
            <person name="Fitzpatrick D.A."/>
            <person name="Frisvad J.C."/>
            <person name="Nielsen K.L."/>
        </authorList>
    </citation>
    <scope>NUCLEOTIDE SEQUENCE</scope>
    <source>
        <strain evidence="3">IBT 16125</strain>
    </source>
</reference>
<keyword evidence="2" id="KW-0812">Transmembrane</keyword>
<dbReference type="InterPro" id="IPR022185">
    <property type="entry name" value="DUF3712"/>
</dbReference>
<protein>
    <submittedName>
        <fullName evidence="3">Uncharacterized protein</fullName>
    </submittedName>
</protein>
<feature type="transmembrane region" description="Helical" evidence="2">
    <location>
        <begin position="71"/>
        <end position="99"/>
    </location>
</feature>
<keyword evidence="2" id="KW-1133">Transmembrane helix</keyword>
<feature type="region of interest" description="Disordered" evidence="1">
    <location>
        <begin position="1"/>
        <end position="36"/>
    </location>
</feature>
<dbReference type="EMBL" id="JAPVEA010000004">
    <property type="protein sequence ID" value="KAJ5455996.1"/>
    <property type="molecule type" value="Genomic_DNA"/>
</dbReference>
<reference evidence="3" key="1">
    <citation type="submission" date="2022-12" db="EMBL/GenBank/DDBJ databases">
        <authorList>
            <person name="Petersen C."/>
        </authorList>
    </citation>
    <scope>NUCLEOTIDE SEQUENCE</scope>
    <source>
        <strain evidence="3">IBT 16125</strain>
    </source>
</reference>
<keyword evidence="2" id="KW-0472">Membrane</keyword>
<gene>
    <name evidence="3" type="ORF">N7458_004260</name>
</gene>
<organism evidence="3 4">
    <name type="scientific">Penicillium daleae</name>
    <dbReference type="NCBI Taxonomy" id="63821"/>
    <lineage>
        <taxon>Eukaryota</taxon>
        <taxon>Fungi</taxon>
        <taxon>Dikarya</taxon>
        <taxon>Ascomycota</taxon>
        <taxon>Pezizomycotina</taxon>
        <taxon>Eurotiomycetes</taxon>
        <taxon>Eurotiomycetidae</taxon>
        <taxon>Eurotiales</taxon>
        <taxon>Aspergillaceae</taxon>
        <taxon>Penicillium</taxon>
    </lineage>
</organism>
<proteinExistence type="predicted"/>
<dbReference type="Proteomes" id="UP001213681">
    <property type="component" value="Unassembled WGS sequence"/>
</dbReference>
<dbReference type="InterPro" id="IPR046368">
    <property type="entry name" value="Tag1"/>
</dbReference>
<dbReference type="Pfam" id="PF12505">
    <property type="entry name" value="DUF3712"/>
    <property type="match status" value="1"/>
</dbReference>
<name>A0AAD6CAN4_9EURO</name>
<dbReference type="GO" id="GO:0000329">
    <property type="term" value="C:fungal-type vacuole membrane"/>
    <property type="evidence" value="ECO:0007669"/>
    <property type="project" value="InterPro"/>
</dbReference>
<sequence length="419" mass="45844">MHNGKEDGPYVVGSNRNLPLSTDRSNSPRQVPEKLGDDIEYVESFESLEQSKSPRSLKSIRANVQRHWRRFWCCYLVGVIIFLAIFLPVFFLVAVPAIAQRIVDTTDLPVHSAQILDPKADQVSFTLATSLNIPMGLRIRTDPIDLSLFNRDLQPIQPYLVVSLPSYSLKGDTDMTVTENNTDILNEDQFIKTLTQAVYNKRFTMSAKGSTVGHLGALKAHLTLDKDIELDGLDKLSGFSIDSAQVIIPKEADGTNLKGEATLPNHSVFTFALGNVTLNLMSSDLIIGQATILNVVLKPGNNTVALRGRVDTTTVLENLSEILTVQKAALMDGDLELSASGNSTICNGVHIKYYEQVLNNLTLITRVPILQILGGTLEGLLNNNDSALGKIVQNITQILGNFSTLSDTSTVARSIRSLV</sequence>
<dbReference type="AlphaFoldDB" id="A0AAD6CAN4"/>
<dbReference type="GeneID" id="81597885"/>
<dbReference type="RefSeq" id="XP_056768369.1">
    <property type="nucleotide sequence ID" value="XM_056907642.1"/>
</dbReference>
<dbReference type="PANTHER" id="PTHR35895">
    <property type="entry name" value="CHROMOSOME 16, WHOLE GENOME SHOTGUN SEQUENCE"/>
    <property type="match status" value="1"/>
</dbReference>
<keyword evidence="4" id="KW-1185">Reference proteome</keyword>
<comment type="caution">
    <text evidence="3">The sequence shown here is derived from an EMBL/GenBank/DDBJ whole genome shotgun (WGS) entry which is preliminary data.</text>
</comment>
<dbReference type="PANTHER" id="PTHR35895:SF2">
    <property type="match status" value="1"/>
</dbReference>
<evidence type="ECO:0000313" key="4">
    <source>
        <dbReference type="Proteomes" id="UP001213681"/>
    </source>
</evidence>
<evidence type="ECO:0000313" key="3">
    <source>
        <dbReference type="EMBL" id="KAJ5455996.1"/>
    </source>
</evidence>